<dbReference type="PANTHER" id="PTHR43179:SF12">
    <property type="entry name" value="GALACTOFURANOSYLTRANSFERASE GLFT2"/>
    <property type="match status" value="1"/>
</dbReference>
<organism evidence="5 6">
    <name type="scientific">Engelhardtia mirabilis</name>
    <dbReference type="NCBI Taxonomy" id="2528011"/>
    <lineage>
        <taxon>Bacteria</taxon>
        <taxon>Pseudomonadati</taxon>
        <taxon>Planctomycetota</taxon>
        <taxon>Planctomycetia</taxon>
        <taxon>Planctomycetia incertae sedis</taxon>
        <taxon>Engelhardtia</taxon>
    </lineage>
</organism>
<dbReference type="InterPro" id="IPR029044">
    <property type="entry name" value="Nucleotide-diphossugar_trans"/>
</dbReference>
<feature type="domain" description="Glycosyltransferase 2-like" evidence="4">
    <location>
        <begin position="6"/>
        <end position="175"/>
    </location>
</feature>
<accession>A0A518BM32</accession>
<dbReference type="KEGG" id="pbap:Pla133_31140"/>
<dbReference type="AlphaFoldDB" id="A0A518BM32"/>
<dbReference type="Pfam" id="PF00535">
    <property type="entry name" value="Glycos_transf_2"/>
    <property type="match status" value="1"/>
</dbReference>
<dbReference type="RefSeq" id="WP_419191562.1">
    <property type="nucleotide sequence ID" value="NZ_CP036287.1"/>
</dbReference>
<evidence type="ECO:0000256" key="1">
    <source>
        <dbReference type="ARBA" id="ARBA00006739"/>
    </source>
</evidence>
<dbReference type="InterPro" id="IPR001173">
    <property type="entry name" value="Glyco_trans_2-like"/>
</dbReference>
<dbReference type="GO" id="GO:0102096">
    <property type="term" value="F:decaprenyl-N-acetyl-alpha-D-glucosaminyl-pyrophosphate:dTDP-alpha-L-rhamnose rhamnosyltransferase activity"/>
    <property type="evidence" value="ECO:0007669"/>
    <property type="project" value="UniProtKB-EC"/>
</dbReference>
<keyword evidence="3 5" id="KW-0808">Transferase</keyword>
<evidence type="ECO:0000256" key="3">
    <source>
        <dbReference type="ARBA" id="ARBA00022679"/>
    </source>
</evidence>
<evidence type="ECO:0000313" key="5">
    <source>
        <dbReference type="EMBL" id="QDU68023.1"/>
    </source>
</evidence>
<dbReference type="Proteomes" id="UP000316921">
    <property type="component" value="Chromosome"/>
</dbReference>
<keyword evidence="6" id="KW-1185">Reference proteome</keyword>
<dbReference type="CDD" id="cd04186">
    <property type="entry name" value="GT_2_like_c"/>
    <property type="match status" value="1"/>
</dbReference>
<reference evidence="5 6" key="1">
    <citation type="submission" date="2019-02" db="EMBL/GenBank/DDBJ databases">
        <title>Deep-cultivation of Planctomycetes and their phenomic and genomic characterization uncovers novel biology.</title>
        <authorList>
            <person name="Wiegand S."/>
            <person name="Jogler M."/>
            <person name="Boedeker C."/>
            <person name="Pinto D."/>
            <person name="Vollmers J."/>
            <person name="Rivas-Marin E."/>
            <person name="Kohn T."/>
            <person name="Peeters S.H."/>
            <person name="Heuer A."/>
            <person name="Rast P."/>
            <person name="Oberbeckmann S."/>
            <person name="Bunk B."/>
            <person name="Jeske O."/>
            <person name="Meyerdierks A."/>
            <person name="Storesund J.E."/>
            <person name="Kallscheuer N."/>
            <person name="Luecker S."/>
            <person name="Lage O.M."/>
            <person name="Pohl T."/>
            <person name="Merkel B.J."/>
            <person name="Hornburger P."/>
            <person name="Mueller R.-W."/>
            <person name="Bruemmer F."/>
            <person name="Labrenz M."/>
            <person name="Spormann A.M."/>
            <person name="Op den Camp H."/>
            <person name="Overmann J."/>
            <person name="Amann R."/>
            <person name="Jetten M.S.M."/>
            <person name="Mascher T."/>
            <person name="Medema M.H."/>
            <person name="Devos D.P."/>
            <person name="Kaster A.-K."/>
            <person name="Ovreas L."/>
            <person name="Rohde M."/>
            <person name="Galperin M.Y."/>
            <person name="Jogler C."/>
        </authorList>
    </citation>
    <scope>NUCLEOTIDE SEQUENCE [LARGE SCALE GENOMIC DNA]</scope>
    <source>
        <strain evidence="5 6">Pla133</strain>
    </source>
</reference>
<proteinExistence type="inferred from homology"/>
<evidence type="ECO:0000259" key="4">
    <source>
        <dbReference type="Pfam" id="PF00535"/>
    </source>
</evidence>
<dbReference type="SUPFAM" id="SSF53448">
    <property type="entry name" value="Nucleotide-diphospho-sugar transferases"/>
    <property type="match status" value="1"/>
</dbReference>
<keyword evidence="2 5" id="KW-0328">Glycosyltransferase</keyword>
<sequence length="307" mass="34224">MRIFAVVVNWNGGAANLPCIASLLDQELEPEEIVFIDNASVDGSLERVLERYPALTVVRNDTNEGYGHGCNRGVAIALDRGADAVFLVNNDVQVPRGALRRLEQYLVEHEDVGIVGPRVLYEKEPDLVWAAGGMLTFRENLSTLRGHRQPDGEPWQATTAVDYVAGCALLARRSVYEQLEGLDGDLFAYHEDVDFCVRAVEQGFGVVCLGPVHVFHDAHTSTGGGYNPRRKYMMAVNTPWFLRRHGTPVRWLRFLVYDVLTWPLVLLRSLFRGEARGAIAKALGTWHGLRGRRVTAEVLEPGGTFLW</sequence>
<protein>
    <submittedName>
        <fullName evidence="5">N-acetylglucosaminyl-diphospho-decaprenol L-rhamnosyltransferase</fullName>
        <ecNumber evidence="5">2.4.1.289</ecNumber>
    </submittedName>
</protein>
<dbReference type="PANTHER" id="PTHR43179">
    <property type="entry name" value="RHAMNOSYLTRANSFERASE WBBL"/>
    <property type="match status" value="1"/>
</dbReference>
<dbReference type="EMBL" id="CP036287">
    <property type="protein sequence ID" value="QDU68023.1"/>
    <property type="molecule type" value="Genomic_DNA"/>
</dbReference>
<dbReference type="EC" id="2.4.1.289" evidence="5"/>
<comment type="similarity">
    <text evidence="1">Belongs to the glycosyltransferase 2 family.</text>
</comment>
<name>A0A518BM32_9BACT</name>
<evidence type="ECO:0000256" key="2">
    <source>
        <dbReference type="ARBA" id="ARBA00022676"/>
    </source>
</evidence>
<dbReference type="Gene3D" id="3.90.550.10">
    <property type="entry name" value="Spore Coat Polysaccharide Biosynthesis Protein SpsA, Chain A"/>
    <property type="match status" value="1"/>
</dbReference>
<evidence type="ECO:0000313" key="6">
    <source>
        <dbReference type="Proteomes" id="UP000316921"/>
    </source>
</evidence>
<gene>
    <name evidence="5" type="primary">wbbL_7</name>
    <name evidence="5" type="ORF">Pla133_31140</name>
</gene>